<dbReference type="EMBL" id="LR796360">
    <property type="protein sequence ID" value="CAB4138904.1"/>
    <property type="molecule type" value="Genomic_DNA"/>
</dbReference>
<accession>A0A6J5LW95</accession>
<organism evidence="1">
    <name type="scientific">uncultured Caudovirales phage</name>
    <dbReference type="NCBI Taxonomy" id="2100421"/>
    <lineage>
        <taxon>Viruses</taxon>
        <taxon>Duplodnaviria</taxon>
        <taxon>Heunggongvirae</taxon>
        <taxon>Uroviricota</taxon>
        <taxon>Caudoviricetes</taxon>
        <taxon>Peduoviridae</taxon>
        <taxon>Maltschvirus</taxon>
        <taxon>Maltschvirus maltsch</taxon>
    </lineage>
</organism>
<reference evidence="1" key="1">
    <citation type="submission" date="2020-04" db="EMBL/GenBank/DDBJ databases">
        <authorList>
            <person name="Chiriac C."/>
            <person name="Salcher M."/>
            <person name="Ghai R."/>
            <person name="Kavagutti S V."/>
        </authorList>
    </citation>
    <scope>NUCLEOTIDE SEQUENCE</scope>
</reference>
<sequence length="206" mass="22905">MKLPVPPQDYLSSHENQRNRILEQADLQNYKRGQDVRIDDPADLILTNIETTRYIQAPGRAEFLRTTSLAITTANTAQSIPLDSTVISQNVALGSPASRIVVTYAGLYRCYSKFQFISGSASDKTVYFWWRKNGADVANSAFVRTMHANTEYQTLSREDTFSLAAGDYLELYWAASSTDVTLSPTSATAFAPASPSCEVYVEQIHQ</sequence>
<name>A0A6J5LW95_9CAUD</name>
<protein>
    <submittedName>
        <fullName evidence="1">Uncharacterized protein</fullName>
    </submittedName>
</protein>
<proteinExistence type="predicted"/>
<evidence type="ECO:0000313" key="1">
    <source>
        <dbReference type="EMBL" id="CAB4138904.1"/>
    </source>
</evidence>
<gene>
    <name evidence="1" type="ORF">UFOVP351_2</name>
</gene>